<name>A0A7S4A7I5_9STRA</name>
<reference evidence="2" key="1">
    <citation type="submission" date="2021-01" db="EMBL/GenBank/DDBJ databases">
        <authorList>
            <person name="Corre E."/>
            <person name="Pelletier E."/>
            <person name="Niang G."/>
            <person name="Scheremetjew M."/>
            <person name="Finn R."/>
            <person name="Kale V."/>
            <person name="Holt S."/>
            <person name="Cochrane G."/>
            <person name="Meng A."/>
            <person name="Brown T."/>
            <person name="Cohen L."/>
        </authorList>
    </citation>
    <scope>NUCLEOTIDE SEQUENCE</scope>
    <source>
        <strain evidence="2">CCMP1756</strain>
    </source>
</reference>
<reference evidence="3" key="2">
    <citation type="submission" date="2021-11" db="EMBL/GenBank/DDBJ databases">
        <authorList>
            <consortium name="Genoscope - CEA"/>
            <person name="William W."/>
        </authorList>
    </citation>
    <scope>NUCLEOTIDE SEQUENCE</scope>
</reference>
<accession>A0A7S4A7I5</accession>
<feature type="compositionally biased region" description="Polar residues" evidence="1">
    <location>
        <begin position="483"/>
        <end position="492"/>
    </location>
</feature>
<evidence type="ECO:0000313" key="3">
    <source>
        <dbReference type="EMBL" id="CAH0377730.1"/>
    </source>
</evidence>
<keyword evidence="4" id="KW-1185">Reference proteome</keyword>
<gene>
    <name evidence="2" type="ORF">PCAL00307_LOCUS21434</name>
    <name evidence="3" type="ORF">PECAL_5P22610</name>
</gene>
<protein>
    <submittedName>
        <fullName evidence="2">Uncharacterized protein</fullName>
    </submittedName>
</protein>
<proteinExistence type="predicted"/>
<evidence type="ECO:0000313" key="2">
    <source>
        <dbReference type="EMBL" id="CAE0705984.1"/>
    </source>
</evidence>
<evidence type="ECO:0000313" key="4">
    <source>
        <dbReference type="Proteomes" id="UP000789595"/>
    </source>
</evidence>
<dbReference type="EMBL" id="CAKKNE010000005">
    <property type="protein sequence ID" value="CAH0377730.1"/>
    <property type="molecule type" value="Genomic_DNA"/>
</dbReference>
<dbReference type="Proteomes" id="UP000789595">
    <property type="component" value="Unassembled WGS sequence"/>
</dbReference>
<sequence length="514" mass="57639">MDAAISQALKRLEELAAKGAIDANQLKVRQDQLRQQDRVAKLAAVSGCYIGKEGKPVAASATTGMASLDHDVLQHMLSFVRSYPRCVLLATTSKQLQPLLQGKPLSDRARDAPGELVMDLVVQAMKDQGLSRAAEKRLSLVAEKFPDALDQRHWPPLSLDDFPQPPGKKRYRRVFLSRHGDEELGHRLFEQEYEEWHGKLPNKPITPLELSVSVQSPWAMEIMDALLELGAKPTELAITIDMGNANAMDGRGAFTPTLLKENPSLVSTSTYDLDWIHRENIFPVSGSKWIREVENFVEYLITRCGVVPEVGVTHSAGGNFSHYYDDDTIANLLRMAQATQVCTKCNAPKTRDDFEQEEWEWAGDTRLCRTCNVRACRKCGASKARADFEEPEWEREGDERLCRVCNVRDCCKCGASKGRSEFSSVQWDCATGRECRTCNVRACSRCGRSKDPYHFPDEGEWEKNDRLCRSCKLPPSKRRSCAQCSTSLPQSDFSKKQWGKAANGKGRCKKCLGN</sequence>
<dbReference type="AlphaFoldDB" id="A0A7S4A7I5"/>
<evidence type="ECO:0000256" key="1">
    <source>
        <dbReference type="SAM" id="MobiDB-lite"/>
    </source>
</evidence>
<feature type="region of interest" description="Disordered" evidence="1">
    <location>
        <begin position="483"/>
        <end position="505"/>
    </location>
</feature>
<organism evidence="2">
    <name type="scientific">Pelagomonas calceolata</name>
    <dbReference type="NCBI Taxonomy" id="35677"/>
    <lineage>
        <taxon>Eukaryota</taxon>
        <taxon>Sar</taxon>
        <taxon>Stramenopiles</taxon>
        <taxon>Ochrophyta</taxon>
        <taxon>Pelagophyceae</taxon>
        <taxon>Pelagomonadales</taxon>
        <taxon>Pelagomonadaceae</taxon>
        <taxon>Pelagomonas</taxon>
    </lineage>
</organism>
<dbReference type="EMBL" id="HBIW01024837">
    <property type="protein sequence ID" value="CAE0705984.1"/>
    <property type="molecule type" value="Transcribed_RNA"/>
</dbReference>